<reference evidence="1 2" key="1">
    <citation type="submission" date="2018-08" db="EMBL/GenBank/DDBJ databases">
        <title>Recombination of ecologically and evolutionarily significant loci maintains genetic cohesion in the Pseudomonas syringae species complex.</title>
        <authorList>
            <person name="Dillon M."/>
            <person name="Thakur S."/>
            <person name="Almeida R.N.D."/>
            <person name="Weir B.S."/>
            <person name="Guttman D.S."/>
        </authorList>
    </citation>
    <scope>NUCLEOTIDE SEQUENCE [LARGE SCALE GENOMIC DNA]</scope>
    <source>
        <strain evidence="1 2">ICMP 5019</strain>
    </source>
</reference>
<sequence>MSSVAHGVGIRLDISHGGCVFGEFTEVSKATSSIYGRYGVGHCDHIKWSARFSQRCNALEDQTVLGPEEIISFDAVCDQVPGLVIEHQTAEHSLFGFHRVRR</sequence>
<protein>
    <submittedName>
        <fullName evidence="1">Uncharacterized protein</fullName>
    </submittedName>
</protein>
<accession>A0AB37QKM7</accession>
<evidence type="ECO:0000313" key="1">
    <source>
        <dbReference type="EMBL" id="RMR96112.1"/>
    </source>
</evidence>
<gene>
    <name evidence="1" type="ORF">ALP74_200444</name>
</gene>
<dbReference type="Proteomes" id="UP000272613">
    <property type="component" value="Unassembled WGS sequence"/>
</dbReference>
<name>A0AB37QKM7_9PSED</name>
<evidence type="ECO:0000313" key="2">
    <source>
        <dbReference type="Proteomes" id="UP000272613"/>
    </source>
</evidence>
<dbReference type="EMBL" id="RBSH01000273">
    <property type="protein sequence ID" value="RMR96112.1"/>
    <property type="molecule type" value="Genomic_DNA"/>
</dbReference>
<proteinExistence type="predicted"/>
<organism evidence="1 2">
    <name type="scientific">Pseudomonas coronafaciens pv. garcae</name>
    <dbReference type="NCBI Taxonomy" id="251653"/>
    <lineage>
        <taxon>Bacteria</taxon>
        <taxon>Pseudomonadati</taxon>
        <taxon>Pseudomonadota</taxon>
        <taxon>Gammaproteobacteria</taxon>
        <taxon>Pseudomonadales</taxon>
        <taxon>Pseudomonadaceae</taxon>
        <taxon>Pseudomonas</taxon>
        <taxon>Pseudomonas coronafaciens</taxon>
    </lineage>
</organism>
<comment type="caution">
    <text evidence="1">The sequence shown here is derived from an EMBL/GenBank/DDBJ whole genome shotgun (WGS) entry which is preliminary data.</text>
</comment>
<dbReference type="AlphaFoldDB" id="A0AB37QKM7"/>